<organism evidence="1 2">
    <name type="scientific">Deinococcus koreensis</name>
    <dbReference type="NCBI Taxonomy" id="2054903"/>
    <lineage>
        <taxon>Bacteria</taxon>
        <taxon>Thermotogati</taxon>
        <taxon>Deinococcota</taxon>
        <taxon>Deinococci</taxon>
        <taxon>Deinococcales</taxon>
        <taxon>Deinococcaceae</taxon>
        <taxon>Deinococcus</taxon>
    </lineage>
</organism>
<evidence type="ECO:0000313" key="2">
    <source>
        <dbReference type="Proteomes" id="UP000236379"/>
    </source>
</evidence>
<keyword evidence="2" id="KW-1185">Reference proteome</keyword>
<gene>
    <name evidence="1" type="ORF">CVO96_09970</name>
</gene>
<reference evidence="1 2" key="1">
    <citation type="submission" date="2018-01" db="EMBL/GenBank/DDBJ databases">
        <title>Deinococcus koreensis sp. nov., a radiation-resistant bacterium isolated from river water.</title>
        <authorList>
            <person name="Choi A."/>
        </authorList>
    </citation>
    <scope>NUCLEOTIDE SEQUENCE [LARGE SCALE GENOMIC DNA]</scope>
    <source>
        <strain evidence="1 2">SJW1-2</strain>
    </source>
</reference>
<evidence type="ECO:0000313" key="1">
    <source>
        <dbReference type="EMBL" id="PNY81654.1"/>
    </source>
</evidence>
<comment type="caution">
    <text evidence="1">The sequence shown here is derived from an EMBL/GenBank/DDBJ whole genome shotgun (WGS) entry which is preliminary data.</text>
</comment>
<evidence type="ECO:0008006" key="3">
    <source>
        <dbReference type="Google" id="ProtNLM"/>
    </source>
</evidence>
<dbReference type="AlphaFoldDB" id="A0A2K3UYP7"/>
<dbReference type="EMBL" id="PPPD01000001">
    <property type="protein sequence ID" value="PNY81654.1"/>
    <property type="molecule type" value="Genomic_DNA"/>
</dbReference>
<protein>
    <recommendedName>
        <fullName evidence="3">DUF3467 domain-containing protein</fullName>
    </recommendedName>
</protein>
<accession>A0A2K3UYP7</accession>
<dbReference type="OrthoDB" id="72504at2"/>
<dbReference type="Proteomes" id="UP000236379">
    <property type="component" value="Unassembled WGS sequence"/>
</dbReference>
<proteinExistence type="predicted"/>
<sequence>MKIRQPSHVQPTYSNFTVLDSRRGEVILNLCFAEGDAQSSSATVVHKVVLQTANFARLVQLGQELIEADAVRYGDLP</sequence>
<name>A0A2K3UYP7_9DEIO</name>
<dbReference type="RefSeq" id="WP_103312095.1">
    <property type="nucleotide sequence ID" value="NZ_PPPD01000001.1"/>
</dbReference>